<evidence type="ECO:0000256" key="7">
    <source>
        <dbReference type="ARBA" id="ARBA00022729"/>
    </source>
</evidence>
<dbReference type="InterPro" id="IPR004843">
    <property type="entry name" value="Calcineurin-like_PHP"/>
</dbReference>
<evidence type="ECO:0000256" key="18">
    <source>
        <dbReference type="ARBA" id="ARBA00068525"/>
    </source>
</evidence>
<dbReference type="CDD" id="cd00842">
    <property type="entry name" value="MPP_ASMase"/>
    <property type="match status" value="1"/>
</dbReference>
<evidence type="ECO:0000256" key="19">
    <source>
        <dbReference type="ARBA" id="ARBA00077596"/>
    </source>
</evidence>
<protein>
    <recommendedName>
        <fullName evidence="18">Cyclic GMP-AMP phosphodiesterase SMPDL3A</fullName>
        <ecNumber evidence="4">3.6.1.15</ecNumber>
    </recommendedName>
    <alternativeName>
        <fullName evidence="19">Acid sphingomyelinase-like phosphodiesterase 3a</fullName>
    </alternativeName>
</protein>
<evidence type="ECO:0000256" key="14">
    <source>
        <dbReference type="ARBA" id="ARBA00051730"/>
    </source>
</evidence>
<dbReference type="GO" id="GO:0005615">
    <property type="term" value="C:extracellular space"/>
    <property type="evidence" value="ECO:0007669"/>
    <property type="project" value="UniProtKB-ARBA"/>
</dbReference>
<comment type="catalytic activity">
    <reaction evidence="13">
        <text>a ribonucleoside 5'-triphosphate + H2O = a ribonucleoside 5'-diphosphate + phosphate + H(+)</text>
        <dbReference type="Rhea" id="RHEA:23680"/>
        <dbReference type="ChEBI" id="CHEBI:15377"/>
        <dbReference type="ChEBI" id="CHEBI:15378"/>
        <dbReference type="ChEBI" id="CHEBI:43474"/>
        <dbReference type="ChEBI" id="CHEBI:57930"/>
        <dbReference type="ChEBI" id="CHEBI:61557"/>
        <dbReference type="EC" id="3.6.1.15"/>
    </reaction>
    <physiologicalReaction direction="left-to-right" evidence="13">
        <dbReference type="Rhea" id="RHEA:23681"/>
    </physiologicalReaction>
</comment>
<evidence type="ECO:0000259" key="20">
    <source>
        <dbReference type="Pfam" id="PF00149"/>
    </source>
</evidence>
<dbReference type="OrthoDB" id="348678at2759"/>
<dbReference type="Pfam" id="PF19272">
    <property type="entry name" value="ASMase_C"/>
    <property type="match status" value="1"/>
</dbReference>
<reference evidence="23" key="1">
    <citation type="submission" date="2025-08" db="UniProtKB">
        <authorList>
            <consortium name="RefSeq"/>
        </authorList>
    </citation>
    <scope>IDENTIFICATION</scope>
</reference>
<keyword evidence="7" id="KW-0732">Signal</keyword>
<keyword evidence="9" id="KW-0862">Zinc</keyword>
<keyword evidence="8" id="KW-0378">Hydrolase</keyword>
<evidence type="ECO:0000256" key="12">
    <source>
        <dbReference type="ARBA" id="ARBA00048778"/>
    </source>
</evidence>
<dbReference type="Pfam" id="PF00149">
    <property type="entry name" value="Metallophos"/>
    <property type="match status" value="1"/>
</dbReference>
<evidence type="ECO:0000259" key="21">
    <source>
        <dbReference type="Pfam" id="PF19272"/>
    </source>
</evidence>
<proteinExistence type="inferred from homology"/>
<evidence type="ECO:0000313" key="22">
    <source>
        <dbReference type="Proteomes" id="UP000189704"/>
    </source>
</evidence>
<dbReference type="CTD" id="10924"/>
<dbReference type="GO" id="GO:0160049">
    <property type="term" value="P:negative regulation of cGAS/STING signaling pathway"/>
    <property type="evidence" value="ECO:0007669"/>
    <property type="project" value="UniProtKB-ARBA"/>
</dbReference>
<keyword evidence="6" id="KW-0479">Metal-binding</keyword>
<dbReference type="InterPro" id="IPR045473">
    <property type="entry name" value="ASM_C"/>
</dbReference>
<keyword evidence="22" id="KW-1185">Reference proteome</keyword>
<feature type="domain" description="Calcineurin-like phosphoesterase" evidence="20">
    <location>
        <begin position="34"/>
        <end position="192"/>
    </location>
</feature>
<dbReference type="Gene3D" id="3.60.21.10">
    <property type="match status" value="1"/>
</dbReference>
<dbReference type="STRING" id="1868482.ENSTSYP00000013339"/>
<dbReference type="AlphaFoldDB" id="A0A1U7TTQ6"/>
<evidence type="ECO:0000256" key="17">
    <source>
        <dbReference type="ARBA" id="ARBA00061852"/>
    </source>
</evidence>
<comment type="subunit">
    <text evidence="17">Monomer. Homodimer; homodimerizes following 2',3'-cGAMP-binding.</text>
</comment>
<comment type="similarity">
    <text evidence="3">Belongs to the acid sphingomyelinase family.</text>
</comment>
<evidence type="ECO:0000256" key="8">
    <source>
        <dbReference type="ARBA" id="ARBA00022801"/>
    </source>
</evidence>
<sequence>MIWTGDSPPHVPVSELSTDTVINVITNMTITVQSLFPNLQVFPALGNHDYWPQDQLPTVTSKVYKAVASLWKPWLDEEALGTLRKGGFYSQKVPTNPSLRIVSLNTNLYYGPNAVTQNKTDPANQFEWLDDTLSSSRQNEEKVYIIAHVPVGYLPYSVSTTAVRECYNEKLIDIFRRHSDVIAGQFYGHTHRDSIMVLSDRKGSPVSSLFVAPAVTPVKSVSQKQTNNPGIRLFQYDPRDYKLLDMLQFYLNLTEANLKGRSNWLLEYILTQTYGVEDLQPGSLYGLAKQFALLGSKQFIKYYNYFYVSYDSSAICDETCKPFQICAIMNLDQISYTDCLKQYYIKQNH</sequence>
<evidence type="ECO:0000256" key="4">
    <source>
        <dbReference type="ARBA" id="ARBA00012445"/>
    </source>
</evidence>
<evidence type="ECO:0000313" key="23">
    <source>
        <dbReference type="RefSeq" id="XP_008063389.1"/>
    </source>
</evidence>
<evidence type="ECO:0000256" key="16">
    <source>
        <dbReference type="ARBA" id="ARBA00053159"/>
    </source>
</evidence>
<organism evidence="22 23">
    <name type="scientific">Carlito syrichta</name>
    <name type="common">Philippine tarsier</name>
    <name type="synonym">Tarsius syrichta</name>
    <dbReference type="NCBI Taxonomy" id="1868482"/>
    <lineage>
        <taxon>Eukaryota</taxon>
        <taxon>Metazoa</taxon>
        <taxon>Chordata</taxon>
        <taxon>Craniata</taxon>
        <taxon>Vertebrata</taxon>
        <taxon>Euteleostomi</taxon>
        <taxon>Mammalia</taxon>
        <taxon>Eutheria</taxon>
        <taxon>Euarchontoglires</taxon>
        <taxon>Primates</taxon>
        <taxon>Haplorrhini</taxon>
        <taxon>Tarsiiformes</taxon>
        <taxon>Tarsiidae</taxon>
        <taxon>Carlito</taxon>
    </lineage>
</organism>
<dbReference type="Proteomes" id="UP000189704">
    <property type="component" value="Unplaced"/>
</dbReference>
<feature type="domain" description="Sphingomyelin phosphodiesterase C-terminal" evidence="21">
    <location>
        <begin position="204"/>
        <end position="345"/>
    </location>
</feature>
<comment type="subcellular location">
    <subcellularLocation>
        <location evidence="2">Secreted</location>
    </subcellularLocation>
</comment>
<name>A0A1U7TTQ6_CARSF</name>
<evidence type="ECO:0000256" key="2">
    <source>
        <dbReference type="ARBA" id="ARBA00004613"/>
    </source>
</evidence>
<evidence type="ECO:0000256" key="9">
    <source>
        <dbReference type="ARBA" id="ARBA00022833"/>
    </source>
</evidence>
<evidence type="ECO:0000256" key="5">
    <source>
        <dbReference type="ARBA" id="ARBA00022525"/>
    </source>
</evidence>
<dbReference type="PANTHER" id="PTHR10340">
    <property type="entry name" value="SPHINGOMYELIN PHOSPHODIESTERASE"/>
    <property type="match status" value="1"/>
</dbReference>
<dbReference type="InterPro" id="IPR029052">
    <property type="entry name" value="Metallo-depent_PP-like"/>
</dbReference>
<evidence type="ECO:0000256" key="3">
    <source>
        <dbReference type="ARBA" id="ARBA00008234"/>
    </source>
</evidence>
<dbReference type="GO" id="GO:0017111">
    <property type="term" value="F:ribonucleoside triphosphate phosphatase activity"/>
    <property type="evidence" value="ECO:0007669"/>
    <property type="project" value="UniProtKB-EC"/>
</dbReference>
<dbReference type="RefSeq" id="XP_008063389.1">
    <property type="nucleotide sequence ID" value="XM_008065198.2"/>
</dbReference>
<evidence type="ECO:0000256" key="15">
    <source>
        <dbReference type="ARBA" id="ARBA00052644"/>
    </source>
</evidence>
<evidence type="ECO:0000256" key="1">
    <source>
        <dbReference type="ARBA" id="ARBA00001947"/>
    </source>
</evidence>
<evidence type="ECO:0000256" key="11">
    <source>
        <dbReference type="ARBA" id="ARBA00023180"/>
    </source>
</evidence>
<keyword evidence="11" id="KW-0325">Glycoprotein</keyword>
<accession>A0A1U7TTQ6</accession>
<gene>
    <name evidence="23" type="primary">SMPDL3A</name>
</gene>
<dbReference type="GO" id="GO:0046872">
    <property type="term" value="F:metal ion binding"/>
    <property type="evidence" value="ECO:0007669"/>
    <property type="project" value="UniProtKB-KW"/>
</dbReference>
<comment type="catalytic activity">
    <reaction evidence="12">
        <text>ATP + H2O = ADP + phosphate + H(+)</text>
        <dbReference type="Rhea" id="RHEA:13065"/>
        <dbReference type="ChEBI" id="CHEBI:15377"/>
        <dbReference type="ChEBI" id="CHEBI:15378"/>
        <dbReference type="ChEBI" id="CHEBI:30616"/>
        <dbReference type="ChEBI" id="CHEBI:43474"/>
        <dbReference type="ChEBI" id="CHEBI:456216"/>
    </reaction>
    <physiologicalReaction direction="left-to-right" evidence="12">
        <dbReference type="Rhea" id="RHEA:13066"/>
    </physiologicalReaction>
</comment>
<dbReference type="GO" id="GO:0008081">
    <property type="term" value="F:phosphoric diester hydrolase activity"/>
    <property type="evidence" value="ECO:0007669"/>
    <property type="project" value="TreeGrafter"/>
</dbReference>
<dbReference type="GeneID" id="103267612"/>
<dbReference type="FunFam" id="3.60.21.10:FF:000044">
    <property type="entry name" value="acid sphingomyelinase-like phosphodiesterase 3a"/>
    <property type="match status" value="1"/>
</dbReference>
<comment type="catalytic activity">
    <reaction evidence="14">
        <text>5'-pGpA(2'-5') + H2O = 5'-GpA(2'-5') + phosphate</text>
        <dbReference type="Rhea" id="RHEA:78343"/>
        <dbReference type="ChEBI" id="CHEBI:15377"/>
        <dbReference type="ChEBI" id="CHEBI:43474"/>
        <dbReference type="ChEBI" id="CHEBI:228270"/>
        <dbReference type="ChEBI" id="CHEBI:228271"/>
    </reaction>
    <physiologicalReaction direction="left-to-right" evidence="14">
        <dbReference type="Rhea" id="RHEA:78344"/>
    </physiologicalReaction>
</comment>
<comment type="function">
    <text evidence="16">Cyclic-nucleotide phosphodiesterase that acts as a negative regulator of innate immunity by mediating degradation of 2',3'-cGAMP, thereby inhibiting the cGAS-STING signaling. Specifically linearizes 2',3'-cGAMP into 2'5'-bond pGpA and further hydrolyzes pGpA to produce GpA. Also has in vitro nucleotide phosphodiesterase activity with nucleoside triphosphates, such as ATP. Has in vitro activity with p-nitrophenyl-TMP. Has lower activity with nucleoside diphosphates, and no activity with nucleoside monophosphates. Has in vitro activity with CDP-choline, giving rise to CMP and phosphocholine. Has in vitro activity with CDP-ethanolamine. Does not have sphingomyelin phosphodiesterase activity.</text>
</comment>
<dbReference type="PANTHER" id="PTHR10340:SF24">
    <property type="entry name" value="ACID SPHINGOMYELINASE-LIKE PHOSPHODIESTERASE 3A"/>
    <property type="match status" value="1"/>
</dbReference>
<evidence type="ECO:0000256" key="6">
    <source>
        <dbReference type="ARBA" id="ARBA00022723"/>
    </source>
</evidence>
<dbReference type="EC" id="3.6.1.15" evidence="4"/>
<comment type="catalytic activity">
    <reaction evidence="15">
        <text>2',3'-cGAMP + H2O = 5'-pGpA(2'-5') + H(+)</text>
        <dbReference type="Rhea" id="RHEA:78339"/>
        <dbReference type="ChEBI" id="CHEBI:15377"/>
        <dbReference type="ChEBI" id="CHEBI:15378"/>
        <dbReference type="ChEBI" id="CHEBI:143093"/>
        <dbReference type="ChEBI" id="CHEBI:228270"/>
    </reaction>
    <physiologicalReaction direction="left-to-right" evidence="15">
        <dbReference type="Rhea" id="RHEA:78340"/>
    </physiologicalReaction>
</comment>
<evidence type="ECO:0000256" key="13">
    <source>
        <dbReference type="ARBA" id="ARBA00051318"/>
    </source>
</evidence>
<dbReference type="InterPro" id="IPR041805">
    <property type="entry name" value="ASMase/PPN1_MPP"/>
</dbReference>
<keyword evidence="5" id="KW-0964">Secreted</keyword>
<evidence type="ECO:0000256" key="10">
    <source>
        <dbReference type="ARBA" id="ARBA00023157"/>
    </source>
</evidence>
<dbReference type="KEGG" id="csyr:103267612"/>
<keyword evidence="10" id="KW-1015">Disulfide bond</keyword>
<comment type="cofactor">
    <cofactor evidence="1">
        <name>Zn(2+)</name>
        <dbReference type="ChEBI" id="CHEBI:29105"/>
    </cofactor>
</comment>
<dbReference type="SUPFAM" id="SSF56300">
    <property type="entry name" value="Metallo-dependent phosphatases"/>
    <property type="match status" value="1"/>
</dbReference>